<dbReference type="InterPro" id="IPR037401">
    <property type="entry name" value="SnoaL-like"/>
</dbReference>
<protein>
    <submittedName>
        <fullName evidence="2">Nuclear transport factor 2 family protein</fullName>
    </submittedName>
</protein>
<feature type="domain" description="SnoaL-like" evidence="1">
    <location>
        <begin position="17"/>
        <end position="136"/>
    </location>
</feature>
<evidence type="ECO:0000313" key="2">
    <source>
        <dbReference type="EMBL" id="MEJ2903667.1"/>
    </source>
</evidence>
<dbReference type="Proteomes" id="UP001378956">
    <property type="component" value="Unassembled WGS sequence"/>
</dbReference>
<dbReference type="EMBL" id="JBBEUB010000004">
    <property type="protein sequence ID" value="MEJ2903667.1"/>
    <property type="molecule type" value="Genomic_DNA"/>
</dbReference>
<dbReference type="Pfam" id="PF13474">
    <property type="entry name" value="SnoaL_3"/>
    <property type="match status" value="1"/>
</dbReference>
<reference evidence="2 3" key="1">
    <citation type="submission" date="2024-03" db="EMBL/GenBank/DDBJ databases">
        <title>Sequence of Lycoming College Course Isolates.</title>
        <authorList>
            <person name="Plotts O."/>
            <person name="Newman J."/>
        </authorList>
    </citation>
    <scope>NUCLEOTIDE SEQUENCE [LARGE SCALE GENOMIC DNA]</scope>
    <source>
        <strain evidence="2 3">CJB-3</strain>
    </source>
</reference>
<name>A0ABU8NN63_9SPHI</name>
<evidence type="ECO:0000313" key="3">
    <source>
        <dbReference type="Proteomes" id="UP001378956"/>
    </source>
</evidence>
<keyword evidence="3" id="KW-1185">Reference proteome</keyword>
<comment type="caution">
    <text evidence="2">The sequence shown here is derived from an EMBL/GenBank/DDBJ whole genome shotgun (WGS) entry which is preliminary data.</text>
</comment>
<evidence type="ECO:0000259" key="1">
    <source>
        <dbReference type="Pfam" id="PF13474"/>
    </source>
</evidence>
<accession>A0ABU8NN63</accession>
<dbReference type="Gene3D" id="3.10.450.50">
    <property type="match status" value="1"/>
</dbReference>
<dbReference type="SUPFAM" id="SSF54427">
    <property type="entry name" value="NTF2-like"/>
    <property type="match status" value="1"/>
</dbReference>
<sequence length="153" mass="17556">MKNNDQFAAQEAQVLWTINKRLEAIRQKNLELTLSFYSHRIVSFDVVDPLQLSGLDDIRMRLKNWFSTFGEGPIGFEIAEPFLLVREDVAFCYNLNHVFAAKKDGGILDMFWRETTCYQKMNGKWLIVHSHNSVPFDIQTGKASVGLKPTTEG</sequence>
<dbReference type="RefSeq" id="WP_172660198.1">
    <property type="nucleotide sequence ID" value="NZ_CBFGNQ010000010.1"/>
</dbReference>
<dbReference type="InterPro" id="IPR032710">
    <property type="entry name" value="NTF2-like_dom_sf"/>
</dbReference>
<proteinExistence type="predicted"/>
<organism evidence="2 3">
    <name type="scientific">Pedobacter panaciterrae</name>
    <dbReference type="NCBI Taxonomy" id="363849"/>
    <lineage>
        <taxon>Bacteria</taxon>
        <taxon>Pseudomonadati</taxon>
        <taxon>Bacteroidota</taxon>
        <taxon>Sphingobacteriia</taxon>
        <taxon>Sphingobacteriales</taxon>
        <taxon>Sphingobacteriaceae</taxon>
        <taxon>Pedobacter</taxon>
    </lineage>
</organism>
<gene>
    <name evidence="2" type="ORF">WAE58_14580</name>
</gene>